<keyword evidence="13" id="KW-1278">Translocase</keyword>
<dbReference type="SFLD" id="SFLDF00027">
    <property type="entry name" value="p-type_atpase"/>
    <property type="match status" value="1"/>
</dbReference>
<evidence type="ECO:0000256" key="4">
    <source>
        <dbReference type="ARBA" id="ARBA00022448"/>
    </source>
</evidence>
<dbReference type="InterPro" id="IPR006121">
    <property type="entry name" value="HMA_dom"/>
</dbReference>
<keyword evidence="10" id="KW-0187">Copper transport</keyword>
<dbReference type="Pfam" id="PF00403">
    <property type="entry name" value="HMA"/>
    <property type="match status" value="1"/>
</dbReference>
<evidence type="ECO:0000256" key="19">
    <source>
        <dbReference type="ARBA" id="ARBA00049289"/>
    </source>
</evidence>
<dbReference type="Proteomes" id="UP000268857">
    <property type="component" value="Unassembled WGS sequence"/>
</dbReference>
<evidence type="ECO:0000256" key="10">
    <source>
        <dbReference type="ARBA" id="ARBA00022796"/>
    </source>
</evidence>
<feature type="transmembrane region" description="Helical" evidence="22">
    <location>
        <begin position="97"/>
        <end position="119"/>
    </location>
</feature>
<feature type="transmembrane region" description="Helical" evidence="22">
    <location>
        <begin position="377"/>
        <end position="398"/>
    </location>
</feature>
<dbReference type="CDD" id="cd02094">
    <property type="entry name" value="P-type_ATPase_Cu-like"/>
    <property type="match status" value="1"/>
</dbReference>
<feature type="transmembrane region" description="Helical" evidence="22">
    <location>
        <begin position="131"/>
        <end position="153"/>
    </location>
</feature>
<dbReference type="InterPro" id="IPR036412">
    <property type="entry name" value="HAD-like_sf"/>
</dbReference>
<dbReference type="Pfam" id="PF00122">
    <property type="entry name" value="E1-E2_ATPase"/>
    <property type="match status" value="1"/>
</dbReference>
<evidence type="ECO:0000259" key="23">
    <source>
        <dbReference type="PROSITE" id="PS50846"/>
    </source>
</evidence>
<dbReference type="Gene3D" id="3.40.50.1000">
    <property type="entry name" value="HAD superfamily/HAD-like"/>
    <property type="match status" value="1"/>
</dbReference>
<evidence type="ECO:0000256" key="6">
    <source>
        <dbReference type="ARBA" id="ARBA00022553"/>
    </source>
</evidence>
<evidence type="ECO:0000256" key="16">
    <source>
        <dbReference type="ARBA" id="ARBA00023065"/>
    </source>
</evidence>
<dbReference type="Gene3D" id="3.40.1110.10">
    <property type="entry name" value="Calcium-transporting ATPase, cytoplasmic domain N"/>
    <property type="match status" value="1"/>
</dbReference>
<feature type="transmembrane region" description="Helical" evidence="22">
    <location>
        <begin position="349"/>
        <end position="371"/>
    </location>
</feature>
<feature type="domain" description="HMA" evidence="23">
    <location>
        <begin position="2"/>
        <end position="68"/>
    </location>
</feature>
<dbReference type="PROSITE" id="PS50846">
    <property type="entry name" value="HMA_2"/>
    <property type="match status" value="1"/>
</dbReference>
<dbReference type="GO" id="GO:0005507">
    <property type="term" value="F:copper ion binding"/>
    <property type="evidence" value="ECO:0007669"/>
    <property type="project" value="TreeGrafter"/>
</dbReference>
<keyword evidence="12" id="KW-0460">Magnesium</keyword>
<comment type="subcellular location">
    <subcellularLocation>
        <location evidence="1">Cell membrane</location>
        <topology evidence="1">Multi-pass membrane protein</topology>
    </subcellularLocation>
</comment>
<evidence type="ECO:0000256" key="14">
    <source>
        <dbReference type="ARBA" id="ARBA00022989"/>
    </source>
</evidence>
<dbReference type="AlphaFoldDB" id="A0A3S0YFN7"/>
<accession>A0A3S0YFN7</accession>
<evidence type="ECO:0000256" key="22">
    <source>
        <dbReference type="RuleBase" id="RU362081"/>
    </source>
</evidence>
<sequence length="752" mass="80770">MDTANLKLRGMSCASCANTIEDAIRSVPGVEACSVNFGAEQVTVTYDSGKTDITAIQEAVDAAGYLAQPIQDDVLAPEDDTERRERQAENRKLTRKLWLSGIVSAVLVIGSLPAMTGLHIPFIPMWLHNPWLQLVLTTPVLFWAGSEFFVNAWKALKRHTATMDTLVAIGTGTAYLYSLFPTFFPQWFINKGFNPDVYFEAAAVIIALILLGGLLQNRAKGQTSEAIRKLMGLQARTARVIRNGQEVDIPIAEVVVGDVILVRPGEKIPVDGEIIDGSSTIDEAMVTGESVPVKKQPGDEVIGATINKTGSFKFRATRVGKDTFLAQIVKLVQQAQGSKAPIQKLADQVTGWFVPAVIAIAILTFILWYNIMGNVTMALITTVGVLIIACPCALGLATPTSIMVGTGKGAENGILIKGAESLELAYKLKTVVLDKTGTITQGKPTVTDFVTVNGTANGNELNLLRLAASVERNSEHPLAEAVVNYAQSQGVDLRDTQEFEAIAGSGVQGSVSNQWVQIGTHRWMRELGINTSALQEDWDRLEYLGKTVIWIAVNSKVQGIMGIADAVKPSSVNAIRTLQKMGLEVVMLTGDNRRTAEVIAREVGIKRVFAEVRPDQKAETVEKIQSEGKIVAMVGDGINDAPALAQADVGMAIGTGTDVAIAASDITLISGDLQGIVTAIQLSRATIRNIRQNLFFAFIYNVAGIPIAAGILFPFFGWLLSPIIAGAAMAFSSVSVVTNALRLRKFQPKTIS</sequence>
<dbReference type="FunFam" id="3.40.50.1000:FF:000144">
    <property type="entry name" value="copper-transporting ATPase 1 isoform X2"/>
    <property type="match status" value="1"/>
</dbReference>
<dbReference type="InterPro" id="IPR044492">
    <property type="entry name" value="P_typ_ATPase_HD_dom"/>
</dbReference>
<keyword evidence="25" id="KW-1185">Reference proteome</keyword>
<evidence type="ECO:0000256" key="1">
    <source>
        <dbReference type="ARBA" id="ARBA00004651"/>
    </source>
</evidence>
<dbReference type="SUPFAM" id="SSF81665">
    <property type="entry name" value="Calcium ATPase, transmembrane domain M"/>
    <property type="match status" value="1"/>
</dbReference>
<dbReference type="InterPro" id="IPR023214">
    <property type="entry name" value="HAD_sf"/>
</dbReference>
<dbReference type="GO" id="GO:0005524">
    <property type="term" value="F:ATP binding"/>
    <property type="evidence" value="ECO:0007669"/>
    <property type="project" value="UniProtKB-UniRule"/>
</dbReference>
<dbReference type="Pfam" id="PF00702">
    <property type="entry name" value="Hydrolase"/>
    <property type="match status" value="1"/>
</dbReference>
<dbReference type="Gene3D" id="3.30.70.100">
    <property type="match status" value="1"/>
</dbReference>
<protein>
    <recommendedName>
        <fullName evidence="21">Probable copper-transporting ATPase PacS</fullName>
        <ecNumber evidence="3">7.2.2.8</ecNumber>
    </recommendedName>
    <alternativeName>
        <fullName evidence="18">Cu(+)-exporting ATPase</fullName>
    </alternativeName>
</protein>
<keyword evidence="15" id="KW-0186">Copper</keyword>
<dbReference type="CDD" id="cd00371">
    <property type="entry name" value="HMA"/>
    <property type="match status" value="1"/>
</dbReference>
<evidence type="ECO:0000256" key="20">
    <source>
        <dbReference type="ARBA" id="ARBA00056348"/>
    </source>
</evidence>
<keyword evidence="14 22" id="KW-1133">Transmembrane helix</keyword>
<organism evidence="24 25">
    <name type="scientific">Chlorogloeopsis fritschii PCC 6912</name>
    <dbReference type="NCBI Taxonomy" id="211165"/>
    <lineage>
        <taxon>Bacteria</taxon>
        <taxon>Bacillati</taxon>
        <taxon>Cyanobacteriota</taxon>
        <taxon>Cyanophyceae</taxon>
        <taxon>Nostocales</taxon>
        <taxon>Chlorogloeopsidaceae</taxon>
        <taxon>Chlorogloeopsis</taxon>
    </lineage>
</organism>
<dbReference type="PANTHER" id="PTHR43520:SF8">
    <property type="entry name" value="P-TYPE CU(+) TRANSPORTER"/>
    <property type="match status" value="1"/>
</dbReference>
<dbReference type="InterPro" id="IPR018303">
    <property type="entry name" value="ATPase_P-typ_P_site"/>
</dbReference>
<keyword evidence="4" id="KW-0813">Transport</keyword>
<dbReference type="PRINTS" id="PR00119">
    <property type="entry name" value="CATATPASE"/>
</dbReference>
<dbReference type="InterPro" id="IPR008250">
    <property type="entry name" value="ATPase_P-typ_transduc_dom_A_sf"/>
</dbReference>
<dbReference type="PROSITE" id="PS00154">
    <property type="entry name" value="ATPASE_E1_E2"/>
    <property type="match status" value="1"/>
</dbReference>
<dbReference type="EC" id="7.2.2.8" evidence="3"/>
<dbReference type="FunFam" id="2.70.150.10:FF:000020">
    <property type="entry name" value="Copper-exporting P-type ATPase A"/>
    <property type="match status" value="1"/>
</dbReference>
<dbReference type="SFLD" id="SFLDS00003">
    <property type="entry name" value="Haloacid_Dehalogenase"/>
    <property type="match status" value="1"/>
</dbReference>
<keyword evidence="8 22" id="KW-0479">Metal-binding</keyword>
<keyword evidence="9 22" id="KW-0547">Nucleotide-binding</keyword>
<dbReference type="SFLD" id="SFLDG00002">
    <property type="entry name" value="C1.7:_P-type_atpase_like"/>
    <property type="match status" value="1"/>
</dbReference>
<keyword evidence="16" id="KW-0406">Ion transport</keyword>
<dbReference type="OrthoDB" id="438550at2"/>
<dbReference type="NCBIfam" id="TIGR01511">
    <property type="entry name" value="ATPase-IB1_Cu"/>
    <property type="match status" value="1"/>
</dbReference>
<evidence type="ECO:0000256" key="17">
    <source>
        <dbReference type="ARBA" id="ARBA00023136"/>
    </source>
</evidence>
<keyword evidence="6" id="KW-0597">Phosphoprotein</keyword>
<evidence type="ECO:0000313" key="25">
    <source>
        <dbReference type="Proteomes" id="UP000268857"/>
    </source>
</evidence>
<keyword evidence="17 22" id="KW-0472">Membrane</keyword>
<dbReference type="PANTHER" id="PTHR43520">
    <property type="entry name" value="ATP7, ISOFORM B"/>
    <property type="match status" value="1"/>
</dbReference>
<dbReference type="InterPro" id="IPR017969">
    <property type="entry name" value="Heavy-metal-associated_CS"/>
</dbReference>
<comment type="function">
    <text evidence="20">May play a role in the osmotic adaptation.</text>
</comment>
<dbReference type="SUPFAM" id="SSF55008">
    <property type="entry name" value="HMA, heavy metal-associated domain"/>
    <property type="match status" value="1"/>
</dbReference>
<evidence type="ECO:0000256" key="18">
    <source>
        <dbReference type="ARBA" id="ARBA00033239"/>
    </source>
</evidence>
<comment type="similarity">
    <text evidence="2 22">Belongs to the cation transport ATPase (P-type) (TC 3.A.3) family. Type IB subfamily.</text>
</comment>
<dbReference type="SUPFAM" id="SSF81653">
    <property type="entry name" value="Calcium ATPase, transduction domain A"/>
    <property type="match status" value="1"/>
</dbReference>
<dbReference type="GO" id="GO:0055070">
    <property type="term" value="P:copper ion homeostasis"/>
    <property type="evidence" value="ECO:0007669"/>
    <property type="project" value="TreeGrafter"/>
</dbReference>
<keyword evidence="5 22" id="KW-1003">Cell membrane</keyword>
<comment type="caution">
    <text evidence="24">The sequence shown here is derived from an EMBL/GenBank/DDBJ whole genome shotgun (WGS) entry which is preliminary data.</text>
</comment>
<name>A0A3S0YFN7_CHLFR</name>
<dbReference type="GO" id="GO:0005886">
    <property type="term" value="C:plasma membrane"/>
    <property type="evidence" value="ECO:0007669"/>
    <property type="project" value="UniProtKB-SubCell"/>
</dbReference>
<feature type="transmembrane region" description="Helical" evidence="22">
    <location>
        <begin position="694"/>
        <end position="713"/>
    </location>
</feature>
<comment type="catalytic activity">
    <reaction evidence="19">
        <text>Cu(+)(in) + ATP + H2O = Cu(+)(out) + ADP + phosphate + H(+)</text>
        <dbReference type="Rhea" id="RHEA:25792"/>
        <dbReference type="ChEBI" id="CHEBI:15377"/>
        <dbReference type="ChEBI" id="CHEBI:15378"/>
        <dbReference type="ChEBI" id="CHEBI:30616"/>
        <dbReference type="ChEBI" id="CHEBI:43474"/>
        <dbReference type="ChEBI" id="CHEBI:49552"/>
        <dbReference type="ChEBI" id="CHEBI:456216"/>
        <dbReference type="EC" id="7.2.2.8"/>
    </reaction>
</comment>
<dbReference type="InterPro" id="IPR027256">
    <property type="entry name" value="P-typ_ATPase_IB"/>
</dbReference>
<dbReference type="GO" id="GO:0016887">
    <property type="term" value="F:ATP hydrolysis activity"/>
    <property type="evidence" value="ECO:0007669"/>
    <property type="project" value="InterPro"/>
</dbReference>
<keyword evidence="11 22" id="KW-0067">ATP-binding</keyword>
<evidence type="ECO:0000256" key="11">
    <source>
        <dbReference type="ARBA" id="ARBA00022840"/>
    </source>
</evidence>
<dbReference type="STRING" id="211165.GCA_000317285_00206"/>
<dbReference type="Gene3D" id="2.70.150.10">
    <property type="entry name" value="Calcium-transporting ATPase, cytoplasmic transduction domain A"/>
    <property type="match status" value="1"/>
</dbReference>
<dbReference type="SUPFAM" id="SSF56784">
    <property type="entry name" value="HAD-like"/>
    <property type="match status" value="1"/>
</dbReference>
<feature type="transmembrane region" description="Helical" evidence="22">
    <location>
        <begin position="197"/>
        <end position="215"/>
    </location>
</feature>
<evidence type="ECO:0000256" key="21">
    <source>
        <dbReference type="ARBA" id="ARBA00072218"/>
    </source>
</evidence>
<evidence type="ECO:0000256" key="9">
    <source>
        <dbReference type="ARBA" id="ARBA00022741"/>
    </source>
</evidence>
<evidence type="ECO:0000256" key="8">
    <source>
        <dbReference type="ARBA" id="ARBA00022723"/>
    </source>
</evidence>
<dbReference type="InterPro" id="IPR001757">
    <property type="entry name" value="P_typ_ATPase"/>
</dbReference>
<dbReference type="InterPro" id="IPR023298">
    <property type="entry name" value="ATPase_P-typ_TM_dom_sf"/>
</dbReference>
<dbReference type="PRINTS" id="PR00943">
    <property type="entry name" value="CUATPASE"/>
</dbReference>
<dbReference type="EMBL" id="RSCJ01000006">
    <property type="protein sequence ID" value="RUR83682.1"/>
    <property type="molecule type" value="Genomic_DNA"/>
</dbReference>
<feature type="transmembrane region" description="Helical" evidence="22">
    <location>
        <begin position="719"/>
        <end position="741"/>
    </location>
</feature>
<reference evidence="24 25" key="1">
    <citation type="journal article" date="2019" name="Genome Biol. Evol.">
        <title>Day and night: Metabolic profiles and evolutionary relationships of six axenic non-marine cyanobacteria.</title>
        <authorList>
            <person name="Will S.E."/>
            <person name="Henke P."/>
            <person name="Boedeker C."/>
            <person name="Huang S."/>
            <person name="Brinkmann H."/>
            <person name="Rohde M."/>
            <person name="Jarek M."/>
            <person name="Friedl T."/>
            <person name="Seufert S."/>
            <person name="Schumacher M."/>
            <person name="Overmann J."/>
            <person name="Neumann-Schaal M."/>
            <person name="Petersen J."/>
        </authorList>
    </citation>
    <scope>NUCLEOTIDE SEQUENCE [LARGE SCALE GENOMIC DNA]</scope>
    <source>
        <strain evidence="24 25">PCC 6912</strain>
    </source>
</reference>
<dbReference type="RefSeq" id="WP_016879199.1">
    <property type="nucleotide sequence ID" value="NZ_AJLN01000017.1"/>
</dbReference>
<dbReference type="FunFam" id="3.30.70.100:FF:000005">
    <property type="entry name" value="Copper-exporting P-type ATPase A"/>
    <property type="match status" value="1"/>
</dbReference>
<evidence type="ECO:0000256" key="13">
    <source>
        <dbReference type="ARBA" id="ARBA00022967"/>
    </source>
</evidence>
<dbReference type="NCBIfam" id="TIGR01494">
    <property type="entry name" value="ATPase_P-type"/>
    <property type="match status" value="1"/>
</dbReference>
<evidence type="ECO:0000256" key="7">
    <source>
        <dbReference type="ARBA" id="ARBA00022692"/>
    </source>
</evidence>
<evidence type="ECO:0000256" key="5">
    <source>
        <dbReference type="ARBA" id="ARBA00022475"/>
    </source>
</evidence>
<dbReference type="GO" id="GO:0043682">
    <property type="term" value="F:P-type divalent copper transporter activity"/>
    <property type="evidence" value="ECO:0007669"/>
    <property type="project" value="TreeGrafter"/>
</dbReference>
<dbReference type="InterPro" id="IPR023299">
    <property type="entry name" value="ATPase_P-typ_cyto_dom_N"/>
</dbReference>
<dbReference type="PROSITE" id="PS01047">
    <property type="entry name" value="HMA_1"/>
    <property type="match status" value="1"/>
</dbReference>
<proteinExistence type="inferred from homology"/>
<dbReference type="GO" id="GO:0140581">
    <property type="term" value="F:P-type monovalent copper transporter activity"/>
    <property type="evidence" value="ECO:0007669"/>
    <property type="project" value="UniProtKB-EC"/>
</dbReference>
<evidence type="ECO:0000256" key="12">
    <source>
        <dbReference type="ARBA" id="ARBA00022842"/>
    </source>
</evidence>
<keyword evidence="7 22" id="KW-0812">Transmembrane</keyword>
<evidence type="ECO:0000256" key="15">
    <source>
        <dbReference type="ARBA" id="ARBA00023008"/>
    </source>
</evidence>
<feature type="transmembrane region" description="Helical" evidence="22">
    <location>
        <begin position="165"/>
        <end position="185"/>
    </location>
</feature>
<dbReference type="InterPro" id="IPR059000">
    <property type="entry name" value="ATPase_P-type_domA"/>
</dbReference>
<dbReference type="InterPro" id="IPR036163">
    <property type="entry name" value="HMA_dom_sf"/>
</dbReference>
<evidence type="ECO:0000256" key="3">
    <source>
        <dbReference type="ARBA" id="ARBA00012517"/>
    </source>
</evidence>
<evidence type="ECO:0000256" key="2">
    <source>
        <dbReference type="ARBA" id="ARBA00006024"/>
    </source>
</evidence>
<gene>
    <name evidence="24" type="ORF">PCC6912_19250</name>
</gene>
<evidence type="ECO:0000313" key="24">
    <source>
        <dbReference type="EMBL" id="RUR83682.1"/>
    </source>
</evidence>
<dbReference type="NCBIfam" id="TIGR01525">
    <property type="entry name" value="ATPase-IB_hvy"/>
    <property type="match status" value="1"/>
</dbReference>